<dbReference type="GO" id="GO:0032259">
    <property type="term" value="P:methylation"/>
    <property type="evidence" value="ECO:0007669"/>
    <property type="project" value="UniProtKB-KW"/>
</dbReference>
<dbReference type="PANTHER" id="PTHR33375:SF1">
    <property type="entry name" value="CHROMOSOME-PARTITIONING PROTEIN PARB-RELATED"/>
    <property type="match status" value="1"/>
</dbReference>
<evidence type="ECO:0000256" key="1">
    <source>
        <dbReference type="ARBA" id="ARBA00006594"/>
    </source>
</evidence>
<keyword evidence="2 6" id="KW-0489">Methyltransferase</keyword>
<dbReference type="PROSITE" id="PS00092">
    <property type="entry name" value="N6_MTASE"/>
    <property type="match status" value="1"/>
</dbReference>
<dbReference type="AlphaFoldDB" id="A0AAU7C9T7"/>
<feature type="compositionally biased region" description="Basic and acidic residues" evidence="4">
    <location>
        <begin position="149"/>
        <end position="160"/>
    </location>
</feature>
<sequence>MPSTLTPSPAIRLIAPDEIQANPLSISIYGDPAGEIDDLIESVRAQGILVPLAVVHQESTWEVISGHRRLACARALGLTEVPCEVKSYSSRAARDLAILEYNRQRRKTFSQMMREADAHEELQTTAARRRRLANLRQFQDEPPADGDSADCRNSDDRPGRSDSTLARAIGLGGKDLYRQARTIWKTAKEGDTRAIASLTRLDAGTKTIHAAYKDLRRRDRFAAGFRPTPYDVWAFKHDHGFGVPHPGAIPPAIVAHTLHYYTTPNALVVDPMAGGGTVIDVCESMGRRCLAYDIHSVRPDVQERDVKDGFPPETSGCDLIFCDPPYHTMQARRYGAEGIATAPFAAWIDFLNQLARHAFATIRPGGYLALLVANQTEKDLPAGHGYLDHAFYGYAALVAAGFLPERRISCPMDGAYLPQHVRRARAEGRMLGQVRDLLIARKPIADRGLGQGLAAGQFVNFGPQEGVGESRIAANDRLGQ</sequence>
<dbReference type="InterPro" id="IPR029063">
    <property type="entry name" value="SAM-dependent_MTases_sf"/>
</dbReference>
<organism evidence="6">
    <name type="scientific">Singulisphaera sp. Ch08</name>
    <dbReference type="NCBI Taxonomy" id="3120278"/>
    <lineage>
        <taxon>Bacteria</taxon>
        <taxon>Pseudomonadati</taxon>
        <taxon>Planctomycetota</taxon>
        <taxon>Planctomycetia</taxon>
        <taxon>Isosphaerales</taxon>
        <taxon>Isosphaeraceae</taxon>
        <taxon>Singulisphaera</taxon>
    </lineage>
</organism>
<proteinExistence type="inferred from homology"/>
<reference evidence="6" key="1">
    <citation type="submission" date="2024-05" db="EMBL/GenBank/DDBJ databases">
        <title>Planctomycetes of the genus Singulisphaera possess chitinolytic capabilities.</title>
        <authorList>
            <person name="Ivanova A."/>
        </authorList>
    </citation>
    <scope>NUCLEOTIDE SEQUENCE</scope>
    <source>
        <strain evidence="6">Ch08T</strain>
    </source>
</reference>
<dbReference type="PANTHER" id="PTHR33375">
    <property type="entry name" value="CHROMOSOME-PARTITIONING PROTEIN PARB-RELATED"/>
    <property type="match status" value="1"/>
</dbReference>
<dbReference type="GO" id="GO:0007059">
    <property type="term" value="P:chromosome segregation"/>
    <property type="evidence" value="ECO:0007669"/>
    <property type="project" value="TreeGrafter"/>
</dbReference>
<dbReference type="SMART" id="SM00470">
    <property type="entry name" value="ParB"/>
    <property type="match status" value="1"/>
</dbReference>
<evidence type="ECO:0000256" key="4">
    <source>
        <dbReference type="SAM" id="MobiDB-lite"/>
    </source>
</evidence>
<dbReference type="Pfam" id="PF01555">
    <property type="entry name" value="N6_N4_Mtase"/>
    <property type="match status" value="1"/>
</dbReference>
<evidence type="ECO:0000259" key="5">
    <source>
        <dbReference type="SMART" id="SM00470"/>
    </source>
</evidence>
<dbReference type="Pfam" id="PF02195">
    <property type="entry name" value="ParB_N"/>
    <property type="match status" value="1"/>
</dbReference>
<dbReference type="InterPro" id="IPR003115">
    <property type="entry name" value="ParB_N"/>
</dbReference>
<dbReference type="InterPro" id="IPR002052">
    <property type="entry name" value="DNA_methylase_N6_adenine_CS"/>
</dbReference>
<dbReference type="Gene3D" id="3.90.1530.10">
    <property type="entry name" value="Conserved hypothetical protein from pyrococcus furiosus pfu- 392566-001, ParB domain"/>
    <property type="match status" value="1"/>
</dbReference>
<gene>
    <name evidence="6" type="ORF">V5E97_26680</name>
</gene>
<accession>A0AAU7C9T7</accession>
<keyword evidence="3" id="KW-0808">Transferase</keyword>
<evidence type="ECO:0000256" key="3">
    <source>
        <dbReference type="ARBA" id="ARBA00022679"/>
    </source>
</evidence>
<feature type="region of interest" description="Disordered" evidence="4">
    <location>
        <begin position="136"/>
        <end position="165"/>
    </location>
</feature>
<comment type="similarity">
    <text evidence="1">Belongs to the N(4)/N(6)-methyltransferase family.</text>
</comment>
<feature type="domain" description="ParB-like N-terminal" evidence="5">
    <location>
        <begin position="12"/>
        <end position="103"/>
    </location>
</feature>
<dbReference type="InterPro" id="IPR036086">
    <property type="entry name" value="ParB/Sulfiredoxin_sf"/>
</dbReference>
<evidence type="ECO:0000313" key="6">
    <source>
        <dbReference type="EMBL" id="XBH01903.1"/>
    </source>
</evidence>
<dbReference type="GO" id="GO:0008170">
    <property type="term" value="F:N-methyltransferase activity"/>
    <property type="evidence" value="ECO:0007669"/>
    <property type="project" value="InterPro"/>
</dbReference>
<dbReference type="GO" id="GO:0003677">
    <property type="term" value="F:DNA binding"/>
    <property type="evidence" value="ECO:0007669"/>
    <property type="project" value="InterPro"/>
</dbReference>
<evidence type="ECO:0000256" key="2">
    <source>
        <dbReference type="ARBA" id="ARBA00022603"/>
    </source>
</evidence>
<name>A0AAU7C9T7_9BACT</name>
<dbReference type="EMBL" id="CP155447">
    <property type="protein sequence ID" value="XBH01903.1"/>
    <property type="molecule type" value="Genomic_DNA"/>
</dbReference>
<protein>
    <submittedName>
        <fullName evidence="6">DNA methyltransferase</fullName>
    </submittedName>
</protein>
<dbReference type="Gene3D" id="3.40.50.150">
    <property type="entry name" value="Vaccinia Virus protein VP39"/>
    <property type="match status" value="2"/>
</dbReference>
<dbReference type="SUPFAM" id="SSF53335">
    <property type="entry name" value="S-adenosyl-L-methionine-dependent methyltransferases"/>
    <property type="match status" value="1"/>
</dbReference>
<dbReference type="InterPro" id="IPR002941">
    <property type="entry name" value="DNA_methylase_N4/N6"/>
</dbReference>
<dbReference type="InterPro" id="IPR050336">
    <property type="entry name" value="Chromosome_partition/occlusion"/>
</dbReference>
<dbReference type="RefSeq" id="WP_406694648.1">
    <property type="nucleotide sequence ID" value="NZ_CP155447.1"/>
</dbReference>
<dbReference type="GO" id="GO:0005694">
    <property type="term" value="C:chromosome"/>
    <property type="evidence" value="ECO:0007669"/>
    <property type="project" value="TreeGrafter"/>
</dbReference>
<dbReference type="SUPFAM" id="SSF110849">
    <property type="entry name" value="ParB/Sulfiredoxin"/>
    <property type="match status" value="1"/>
</dbReference>